<comment type="similarity">
    <text evidence="3 12 13">Belongs to the DapA family.</text>
</comment>
<dbReference type="InterPro" id="IPR002220">
    <property type="entry name" value="DapA-like"/>
</dbReference>
<feature type="binding site" evidence="12 15">
    <location>
        <position position="48"/>
    </location>
    <ligand>
        <name>pyruvate</name>
        <dbReference type="ChEBI" id="CHEBI:15361"/>
    </ligand>
</feature>
<feature type="site" description="Part of a proton relay during catalysis" evidence="12">
    <location>
        <position position="47"/>
    </location>
</feature>
<dbReference type="PROSITE" id="PS00666">
    <property type="entry name" value="DHDPS_2"/>
    <property type="match status" value="1"/>
</dbReference>
<dbReference type="SMART" id="SM01130">
    <property type="entry name" value="DHDPS"/>
    <property type="match status" value="1"/>
</dbReference>
<evidence type="ECO:0000256" key="2">
    <source>
        <dbReference type="ARBA" id="ARBA00005120"/>
    </source>
</evidence>
<dbReference type="PANTHER" id="PTHR12128">
    <property type="entry name" value="DIHYDRODIPICOLINATE SYNTHASE"/>
    <property type="match status" value="1"/>
</dbReference>
<keyword evidence="7 12" id="KW-0220">Diaminopimelate biosynthesis</keyword>
<dbReference type="PANTHER" id="PTHR12128:SF66">
    <property type="entry name" value="4-HYDROXY-2-OXOGLUTARATE ALDOLASE, MITOCHONDRIAL"/>
    <property type="match status" value="1"/>
</dbReference>
<protein>
    <recommendedName>
        <fullName evidence="4 12">4-hydroxy-tetrahydrodipicolinate synthase</fullName>
        <shortName evidence="12">HTPA synthase</shortName>
        <ecNumber evidence="4 12">4.3.3.7</ecNumber>
    </recommendedName>
</protein>
<dbReference type="InterPro" id="IPR013785">
    <property type="entry name" value="Aldolase_TIM"/>
</dbReference>
<dbReference type="Proteomes" id="UP000655830">
    <property type="component" value="Unassembled WGS sequence"/>
</dbReference>
<dbReference type="PROSITE" id="PS00665">
    <property type="entry name" value="DHDPS_1"/>
    <property type="match status" value="1"/>
</dbReference>
<dbReference type="InterPro" id="IPR020625">
    <property type="entry name" value="Schiff_base-form_aldolases_AS"/>
</dbReference>
<keyword evidence="17" id="KW-1185">Reference proteome</keyword>
<evidence type="ECO:0000313" key="17">
    <source>
        <dbReference type="Proteomes" id="UP000655830"/>
    </source>
</evidence>
<dbReference type="GO" id="GO:0005829">
    <property type="term" value="C:cytosol"/>
    <property type="evidence" value="ECO:0007669"/>
    <property type="project" value="TreeGrafter"/>
</dbReference>
<keyword evidence="6 12" id="KW-0028">Amino-acid biosynthesis</keyword>
<comment type="pathway">
    <text evidence="2 12">Amino-acid biosynthesis; L-lysine biosynthesis via DAP pathway; (S)-tetrahydrodipicolinate from L-aspartate: step 3/4.</text>
</comment>
<evidence type="ECO:0000313" key="16">
    <source>
        <dbReference type="EMBL" id="MBC8579602.1"/>
    </source>
</evidence>
<dbReference type="Pfam" id="PF00701">
    <property type="entry name" value="DHDPS"/>
    <property type="match status" value="1"/>
</dbReference>
<feature type="active site" description="Proton donor/acceptor" evidence="12 14">
    <location>
        <position position="136"/>
    </location>
</feature>
<evidence type="ECO:0000256" key="1">
    <source>
        <dbReference type="ARBA" id="ARBA00003294"/>
    </source>
</evidence>
<reference evidence="16" key="1">
    <citation type="submission" date="2020-08" db="EMBL/GenBank/DDBJ databases">
        <title>Genome public.</title>
        <authorList>
            <person name="Liu C."/>
            <person name="Sun Q."/>
        </authorList>
    </citation>
    <scope>NUCLEOTIDE SEQUENCE</scope>
    <source>
        <strain evidence="16">NSJ-12</strain>
    </source>
</reference>
<dbReference type="PIRSF" id="PIRSF001365">
    <property type="entry name" value="DHDPS"/>
    <property type="match status" value="1"/>
</dbReference>
<comment type="caution">
    <text evidence="16">The sequence shown here is derived from an EMBL/GenBank/DDBJ whole genome shotgun (WGS) entry which is preliminary data.</text>
</comment>
<feature type="active site" description="Schiff-base intermediate with substrate" evidence="12 14">
    <location>
        <position position="164"/>
    </location>
</feature>
<sequence length="293" mass="32061">MKKPIFTGSGVAIITPFNETGIDFDKLGKLIEWHIAEGTDAIIICGTTGESPTLPIEEHKEAIRYTVEKVAGRIPVIAGTGSNDTHHSIETSRYAEAVGVDALLSVVPYYNKTSQRGLYEHFSAISHAVKLPIILYNVPGRTVLDMSPETTAKLAQIENIVAIKECNFSHVGELMNLCPEDFSIYSGEDGLVLPYLAFGAKGVISVMANIIPKETHELCQAFFDGDIDKARALQLKTLPLVKALFCEPSPVPVKKAMNLMNMNVGKCRLPLIDMEPQNEAFLVETLKSYGLIK</sequence>
<keyword evidence="9 12" id="KW-0456">Lyase</keyword>
<comment type="caution">
    <text evidence="12">Was originally thought to be a dihydrodipicolinate synthase (DHDPS), catalyzing the condensation of (S)-aspartate-beta-semialdehyde [(S)-ASA] and pyruvate to dihydrodipicolinate (DHDP). However, it was shown in E.coli that the product of the enzymatic reaction is not dihydrodipicolinate but in fact (4S)-4-hydroxy-2,3,4,5-tetrahydro-(2S)-dipicolinic acid (HTPA), and that the consecutive dehydration reaction leading to DHDP is not spontaneous but catalyzed by DapB.</text>
</comment>
<keyword evidence="8 12" id="KW-0457">Lysine biosynthesis</keyword>
<dbReference type="SUPFAM" id="SSF51569">
    <property type="entry name" value="Aldolase"/>
    <property type="match status" value="1"/>
</dbReference>
<feature type="site" description="Part of a proton relay during catalysis" evidence="12">
    <location>
        <position position="110"/>
    </location>
</feature>
<evidence type="ECO:0000256" key="12">
    <source>
        <dbReference type="HAMAP-Rule" id="MF_00418"/>
    </source>
</evidence>
<keyword evidence="10 12" id="KW-0704">Schiff base</keyword>
<organism evidence="16 17">
    <name type="scientific">Zhenhengia yiwuensis</name>
    <dbReference type="NCBI Taxonomy" id="2763666"/>
    <lineage>
        <taxon>Bacteria</taxon>
        <taxon>Bacillati</taxon>
        <taxon>Bacillota</taxon>
        <taxon>Clostridia</taxon>
        <taxon>Lachnospirales</taxon>
        <taxon>Lachnospiraceae</taxon>
        <taxon>Zhenhengia</taxon>
    </lineage>
</organism>
<evidence type="ECO:0000256" key="9">
    <source>
        <dbReference type="ARBA" id="ARBA00023239"/>
    </source>
</evidence>
<accession>A0A926EK48</accession>
<evidence type="ECO:0000256" key="11">
    <source>
        <dbReference type="ARBA" id="ARBA00047836"/>
    </source>
</evidence>
<proteinExistence type="inferred from homology"/>
<comment type="function">
    <text evidence="1 12">Catalyzes the condensation of (S)-aspartate-beta-semialdehyde [(S)-ASA] and pyruvate to 4-hydroxy-tetrahydrodipicolinate (HTPA).</text>
</comment>
<evidence type="ECO:0000256" key="4">
    <source>
        <dbReference type="ARBA" id="ARBA00012086"/>
    </source>
</evidence>
<dbReference type="CDD" id="cd00950">
    <property type="entry name" value="DHDPS"/>
    <property type="match status" value="1"/>
</dbReference>
<dbReference type="Gene3D" id="3.20.20.70">
    <property type="entry name" value="Aldolase class I"/>
    <property type="match status" value="1"/>
</dbReference>
<gene>
    <name evidence="12" type="primary">dapA</name>
    <name evidence="16" type="ORF">H8718_08675</name>
</gene>
<evidence type="ECO:0000256" key="10">
    <source>
        <dbReference type="ARBA" id="ARBA00023270"/>
    </source>
</evidence>
<dbReference type="InterPro" id="IPR005263">
    <property type="entry name" value="DapA"/>
</dbReference>
<dbReference type="AlphaFoldDB" id="A0A926EK48"/>
<dbReference type="EC" id="4.3.3.7" evidence="4 12"/>
<evidence type="ECO:0000256" key="15">
    <source>
        <dbReference type="PIRSR" id="PIRSR001365-2"/>
    </source>
</evidence>
<evidence type="ECO:0000256" key="5">
    <source>
        <dbReference type="ARBA" id="ARBA00022490"/>
    </source>
</evidence>
<keyword evidence="5 12" id="KW-0963">Cytoplasm</keyword>
<dbReference type="EMBL" id="JACRSY010000012">
    <property type="protein sequence ID" value="MBC8579602.1"/>
    <property type="molecule type" value="Genomic_DNA"/>
</dbReference>
<comment type="subcellular location">
    <subcellularLocation>
        <location evidence="12">Cytoplasm</location>
    </subcellularLocation>
</comment>
<evidence type="ECO:0000256" key="8">
    <source>
        <dbReference type="ARBA" id="ARBA00023154"/>
    </source>
</evidence>
<comment type="catalytic activity">
    <reaction evidence="11 12">
        <text>L-aspartate 4-semialdehyde + pyruvate = (2S,4S)-4-hydroxy-2,3,4,5-tetrahydrodipicolinate + H2O + H(+)</text>
        <dbReference type="Rhea" id="RHEA:34171"/>
        <dbReference type="ChEBI" id="CHEBI:15361"/>
        <dbReference type="ChEBI" id="CHEBI:15377"/>
        <dbReference type="ChEBI" id="CHEBI:15378"/>
        <dbReference type="ChEBI" id="CHEBI:67139"/>
        <dbReference type="ChEBI" id="CHEBI:537519"/>
        <dbReference type="EC" id="4.3.3.7"/>
    </reaction>
</comment>
<dbReference type="PRINTS" id="PR00146">
    <property type="entry name" value="DHPICSNTHASE"/>
</dbReference>
<feature type="binding site" evidence="12 15">
    <location>
        <position position="204"/>
    </location>
    <ligand>
        <name>pyruvate</name>
        <dbReference type="ChEBI" id="CHEBI:15361"/>
    </ligand>
</feature>
<evidence type="ECO:0000256" key="7">
    <source>
        <dbReference type="ARBA" id="ARBA00022915"/>
    </source>
</evidence>
<evidence type="ECO:0000256" key="6">
    <source>
        <dbReference type="ARBA" id="ARBA00022605"/>
    </source>
</evidence>
<dbReference type="GO" id="GO:0008840">
    <property type="term" value="F:4-hydroxy-tetrahydrodipicolinate synthase activity"/>
    <property type="evidence" value="ECO:0007669"/>
    <property type="project" value="UniProtKB-UniRule"/>
</dbReference>
<dbReference type="RefSeq" id="WP_249332608.1">
    <property type="nucleotide sequence ID" value="NZ_JACRSY010000012.1"/>
</dbReference>
<dbReference type="NCBIfam" id="TIGR00674">
    <property type="entry name" value="dapA"/>
    <property type="match status" value="1"/>
</dbReference>
<dbReference type="HAMAP" id="MF_00418">
    <property type="entry name" value="DapA"/>
    <property type="match status" value="1"/>
</dbReference>
<dbReference type="InterPro" id="IPR020624">
    <property type="entry name" value="Schiff_base-form_aldolases_CS"/>
</dbReference>
<evidence type="ECO:0000256" key="13">
    <source>
        <dbReference type="PIRNR" id="PIRNR001365"/>
    </source>
</evidence>
<evidence type="ECO:0000256" key="3">
    <source>
        <dbReference type="ARBA" id="ARBA00007592"/>
    </source>
</evidence>
<name>A0A926EK48_9FIRM</name>
<comment type="subunit">
    <text evidence="12">Homotetramer; dimer of dimers.</text>
</comment>
<dbReference type="GO" id="GO:0009089">
    <property type="term" value="P:lysine biosynthetic process via diaminopimelate"/>
    <property type="evidence" value="ECO:0007669"/>
    <property type="project" value="UniProtKB-UniRule"/>
</dbReference>
<dbReference type="GO" id="GO:0019877">
    <property type="term" value="P:diaminopimelate biosynthetic process"/>
    <property type="evidence" value="ECO:0007669"/>
    <property type="project" value="UniProtKB-UniRule"/>
</dbReference>
<evidence type="ECO:0000256" key="14">
    <source>
        <dbReference type="PIRSR" id="PIRSR001365-1"/>
    </source>
</evidence>